<feature type="transmembrane region" description="Helical" evidence="1">
    <location>
        <begin position="157"/>
        <end position="190"/>
    </location>
</feature>
<keyword evidence="3" id="KW-1185">Reference proteome</keyword>
<dbReference type="RefSeq" id="WP_069034137.1">
    <property type="nucleotide sequence ID" value="NZ_MDKC01000023.1"/>
</dbReference>
<dbReference type="InterPro" id="IPR009574">
    <property type="entry name" value="DUF1189"/>
</dbReference>
<keyword evidence="1" id="KW-1133">Transmembrane helix</keyword>
<feature type="transmembrane region" description="Helical" evidence="1">
    <location>
        <begin position="228"/>
        <end position="245"/>
    </location>
</feature>
<dbReference type="EMBL" id="MDKC01000023">
    <property type="protein sequence ID" value="ODG91354.1"/>
    <property type="molecule type" value="Genomic_DNA"/>
</dbReference>
<reference evidence="2 3" key="1">
    <citation type="submission" date="2016-07" db="EMBL/GenBank/DDBJ databases">
        <authorList>
            <person name="Townsley L."/>
            <person name="Shank E.A."/>
        </authorList>
    </citation>
    <scope>NUCLEOTIDE SEQUENCE [LARGE SCALE GENOMIC DNA]</scope>
    <source>
        <strain evidence="2 3">CH01</strain>
    </source>
</reference>
<evidence type="ECO:0000313" key="3">
    <source>
        <dbReference type="Proteomes" id="UP000094580"/>
    </source>
</evidence>
<feature type="transmembrane region" description="Helical" evidence="1">
    <location>
        <begin position="202"/>
        <end position="222"/>
    </location>
</feature>
<keyword evidence="1" id="KW-0812">Transmembrane</keyword>
<sequence>MNIFKQFWFSLYSPKTISRYRLQKIGKTIFFLFLLAILYTLPGFFSFEKNVKLQVNNVSHLLKDNIQSISLNKGAISINDNTPFERNIGDYKYAFYPNETVIPSKLKNEQFAVVVLKNRVIIKNDKGEQDFPYPSLKSKKINKADVSNFIKNIKEALPVFLIALFFLFYLGSSIFIFIVATLLAFLTALFKSTKHLPFRQRFAMVSYSLTLPTVIYLLLGLLKINIPFQTLIFILITVAMYTLTIKNLPTKK</sequence>
<dbReference type="Proteomes" id="UP000094580">
    <property type="component" value="Unassembled WGS sequence"/>
</dbReference>
<name>A0ABX2ZPU3_9BACI</name>
<keyword evidence="1" id="KW-0472">Membrane</keyword>
<dbReference type="Pfam" id="PF06691">
    <property type="entry name" value="DUF1189"/>
    <property type="match status" value="1"/>
</dbReference>
<proteinExistence type="predicted"/>
<evidence type="ECO:0008006" key="4">
    <source>
        <dbReference type="Google" id="ProtNLM"/>
    </source>
</evidence>
<accession>A0ABX2ZPU3</accession>
<comment type="caution">
    <text evidence="2">The sequence shown here is derived from an EMBL/GenBank/DDBJ whole genome shotgun (WGS) entry which is preliminary data.</text>
</comment>
<gene>
    <name evidence="2" type="ORF">BED47_06765</name>
</gene>
<feature type="transmembrane region" description="Helical" evidence="1">
    <location>
        <begin position="29"/>
        <end position="47"/>
    </location>
</feature>
<evidence type="ECO:0000256" key="1">
    <source>
        <dbReference type="SAM" id="Phobius"/>
    </source>
</evidence>
<protein>
    <recommendedName>
        <fullName evidence="4">DUF1189 domain-containing protein</fullName>
    </recommendedName>
</protein>
<organism evidence="2 3">
    <name type="scientific">Gottfriedia luciferensis</name>
    <dbReference type="NCBI Taxonomy" id="178774"/>
    <lineage>
        <taxon>Bacteria</taxon>
        <taxon>Bacillati</taxon>
        <taxon>Bacillota</taxon>
        <taxon>Bacilli</taxon>
        <taxon>Bacillales</taxon>
        <taxon>Bacillaceae</taxon>
        <taxon>Gottfriedia</taxon>
    </lineage>
</organism>
<evidence type="ECO:0000313" key="2">
    <source>
        <dbReference type="EMBL" id="ODG91354.1"/>
    </source>
</evidence>